<evidence type="ECO:0000259" key="1">
    <source>
        <dbReference type="Pfam" id="PF04266"/>
    </source>
</evidence>
<accession>A0A481YUC1</accession>
<sequence length="107" mass="12386">METHIRREWFDLILSGKKKYEGRVFDGKRPEYRVGEMLRVNTQNGFADFTITELVRADSFLELFEKVGLENILPGISTPEEGLRVYRECGISEDREREFGVVGIGLE</sequence>
<protein>
    <submittedName>
        <fullName evidence="2">ASC-1 like domain protein</fullName>
    </submittedName>
</protein>
<evidence type="ECO:0000313" key="2">
    <source>
        <dbReference type="EMBL" id="QBK86096.1"/>
    </source>
</evidence>
<name>A0A481YUC1_9VIRU</name>
<dbReference type="InterPro" id="IPR015947">
    <property type="entry name" value="PUA-like_sf"/>
</dbReference>
<proteinExistence type="predicted"/>
<dbReference type="EMBL" id="MK500329">
    <property type="protein sequence ID" value="QBK86096.1"/>
    <property type="molecule type" value="Genomic_DNA"/>
</dbReference>
<reference evidence="2" key="1">
    <citation type="journal article" date="2019" name="MBio">
        <title>Virus Genomes from Deep Sea Sediments Expand the Ocean Megavirome and Support Independent Origins of Viral Gigantism.</title>
        <authorList>
            <person name="Backstrom D."/>
            <person name="Yutin N."/>
            <person name="Jorgensen S.L."/>
            <person name="Dharamshi J."/>
            <person name="Homa F."/>
            <person name="Zaremba-Niedwiedzka K."/>
            <person name="Spang A."/>
            <person name="Wolf Y.I."/>
            <person name="Koonin E.V."/>
            <person name="Ettema T.J."/>
        </authorList>
    </citation>
    <scope>NUCLEOTIDE SEQUENCE</scope>
</reference>
<dbReference type="InterPro" id="IPR007374">
    <property type="entry name" value="ASCH_domain"/>
</dbReference>
<dbReference type="Gene3D" id="2.30.130.30">
    <property type="entry name" value="Hypothetical protein"/>
    <property type="match status" value="1"/>
</dbReference>
<dbReference type="SUPFAM" id="SSF88697">
    <property type="entry name" value="PUA domain-like"/>
    <property type="match status" value="1"/>
</dbReference>
<feature type="domain" description="ASCH" evidence="1">
    <location>
        <begin position="5"/>
        <end position="105"/>
    </location>
</feature>
<dbReference type="Pfam" id="PF04266">
    <property type="entry name" value="ASCH"/>
    <property type="match status" value="1"/>
</dbReference>
<gene>
    <name evidence="2" type="ORF">LCMAC101_06910</name>
</gene>
<organism evidence="2">
    <name type="scientific">Marseillevirus LCMAC101</name>
    <dbReference type="NCBI Taxonomy" id="2506602"/>
    <lineage>
        <taxon>Viruses</taxon>
        <taxon>Varidnaviria</taxon>
        <taxon>Bamfordvirae</taxon>
        <taxon>Nucleocytoviricota</taxon>
        <taxon>Megaviricetes</taxon>
        <taxon>Pimascovirales</taxon>
        <taxon>Pimascovirales incertae sedis</taxon>
        <taxon>Marseilleviridae</taxon>
    </lineage>
</organism>